<dbReference type="EMBL" id="AP021861">
    <property type="protein sequence ID" value="BBO31573.1"/>
    <property type="molecule type" value="Genomic_DNA"/>
</dbReference>
<keyword evidence="2" id="KW-1185">Reference proteome</keyword>
<gene>
    <name evidence="1" type="ORF">PLANPX_1185</name>
</gene>
<sequence length="39" mass="4574">MPKGQPRHGRRLREVEAMLPSEEMQHLKQLVADAVQNRH</sequence>
<proteinExistence type="predicted"/>
<dbReference type="AlphaFoldDB" id="A0A5K7XB90"/>
<evidence type="ECO:0000313" key="1">
    <source>
        <dbReference type="EMBL" id="BBO31573.1"/>
    </source>
</evidence>
<dbReference type="Proteomes" id="UP000326837">
    <property type="component" value="Chromosome"/>
</dbReference>
<protein>
    <submittedName>
        <fullName evidence="1">Uncharacterized protein</fullName>
    </submittedName>
</protein>
<organism evidence="1 2">
    <name type="scientific">Lacipirellula parvula</name>
    <dbReference type="NCBI Taxonomy" id="2650471"/>
    <lineage>
        <taxon>Bacteria</taxon>
        <taxon>Pseudomonadati</taxon>
        <taxon>Planctomycetota</taxon>
        <taxon>Planctomycetia</taxon>
        <taxon>Pirellulales</taxon>
        <taxon>Lacipirellulaceae</taxon>
        <taxon>Lacipirellula</taxon>
    </lineage>
</organism>
<reference evidence="2" key="1">
    <citation type="submission" date="2019-10" db="EMBL/GenBank/DDBJ databases">
        <title>Lacipirellula parvula gen. nov., sp. nov., representing a lineage of planctomycetes widespread in freshwater anoxic habitats, and description of the family Lacipirellulaceae.</title>
        <authorList>
            <person name="Dedysh S.N."/>
            <person name="Kulichevskaya I.S."/>
            <person name="Beletsky A.V."/>
            <person name="Rakitin A.L."/>
            <person name="Mardanov A.V."/>
            <person name="Ivanova A.A."/>
            <person name="Saltykova V.X."/>
            <person name="Rijpstra W.I.C."/>
            <person name="Sinninghe Damste J.S."/>
            <person name="Ravin N.V."/>
        </authorList>
    </citation>
    <scope>NUCLEOTIDE SEQUENCE [LARGE SCALE GENOMIC DNA]</scope>
    <source>
        <strain evidence="2">PX69</strain>
    </source>
</reference>
<accession>A0A5K7XB90</accession>
<evidence type="ECO:0000313" key="2">
    <source>
        <dbReference type="Proteomes" id="UP000326837"/>
    </source>
</evidence>
<dbReference type="KEGG" id="lpav:PLANPX_1185"/>
<name>A0A5K7XB90_9BACT</name>